<name>A0A0C3H8F2_OIDMZ</name>
<proteinExistence type="inferred from homology"/>
<dbReference type="NCBIfam" id="NF041278">
    <property type="entry name" value="CmcJ_NvfI_EfuI"/>
    <property type="match status" value="1"/>
</dbReference>
<dbReference type="AlphaFoldDB" id="A0A0C3H8F2"/>
<dbReference type="Proteomes" id="UP000054321">
    <property type="component" value="Unassembled WGS sequence"/>
</dbReference>
<reference evidence="3" key="2">
    <citation type="submission" date="2015-01" db="EMBL/GenBank/DDBJ databases">
        <title>Evolutionary Origins and Diversification of the Mycorrhizal Mutualists.</title>
        <authorList>
            <consortium name="DOE Joint Genome Institute"/>
            <consortium name="Mycorrhizal Genomics Consortium"/>
            <person name="Kohler A."/>
            <person name="Kuo A."/>
            <person name="Nagy L.G."/>
            <person name="Floudas D."/>
            <person name="Copeland A."/>
            <person name="Barry K.W."/>
            <person name="Cichocki N."/>
            <person name="Veneault-Fourrey C."/>
            <person name="LaButti K."/>
            <person name="Lindquist E.A."/>
            <person name="Lipzen A."/>
            <person name="Lundell T."/>
            <person name="Morin E."/>
            <person name="Murat C."/>
            <person name="Riley R."/>
            <person name="Ohm R."/>
            <person name="Sun H."/>
            <person name="Tunlid A."/>
            <person name="Henrissat B."/>
            <person name="Grigoriev I.V."/>
            <person name="Hibbett D.S."/>
            <person name="Martin F."/>
        </authorList>
    </citation>
    <scope>NUCLEOTIDE SEQUENCE [LARGE SCALE GENOMIC DNA]</scope>
    <source>
        <strain evidence="3">Zn</strain>
    </source>
</reference>
<dbReference type="OrthoDB" id="412788at2759"/>
<dbReference type="EMBL" id="KN832880">
    <property type="protein sequence ID" value="KIM98636.1"/>
    <property type="molecule type" value="Genomic_DNA"/>
</dbReference>
<dbReference type="PANTHER" id="PTHR34598:SF3">
    <property type="entry name" value="OXIDOREDUCTASE AN1597"/>
    <property type="match status" value="1"/>
</dbReference>
<dbReference type="InParanoid" id="A0A0C3H8F2"/>
<accession>A0A0C3H8F2</accession>
<protein>
    <recommendedName>
        <fullName evidence="4">Methyltransferase CmcJ</fullName>
    </recommendedName>
</protein>
<gene>
    <name evidence="2" type="ORF">OIDMADRAFT_202407</name>
</gene>
<dbReference type="PANTHER" id="PTHR34598">
    <property type="entry name" value="BLL6449 PROTEIN"/>
    <property type="match status" value="1"/>
</dbReference>
<dbReference type="HOGENOM" id="CLU_042688_2_0_1"/>
<dbReference type="InterPro" id="IPR044053">
    <property type="entry name" value="AsaB-like"/>
</dbReference>
<dbReference type="STRING" id="913774.A0A0C3H8F2"/>
<dbReference type="GO" id="GO:0016491">
    <property type="term" value="F:oxidoreductase activity"/>
    <property type="evidence" value="ECO:0007669"/>
    <property type="project" value="InterPro"/>
</dbReference>
<organism evidence="2 3">
    <name type="scientific">Oidiodendron maius (strain Zn)</name>
    <dbReference type="NCBI Taxonomy" id="913774"/>
    <lineage>
        <taxon>Eukaryota</taxon>
        <taxon>Fungi</taxon>
        <taxon>Dikarya</taxon>
        <taxon>Ascomycota</taxon>
        <taxon>Pezizomycotina</taxon>
        <taxon>Leotiomycetes</taxon>
        <taxon>Leotiomycetes incertae sedis</taxon>
        <taxon>Myxotrichaceae</taxon>
        <taxon>Oidiodendron</taxon>
    </lineage>
</organism>
<sequence>MQPDAIKGTFRFIQWQDLYNDEKPFQVLTQIPPEAENQRVTNLVFKDEEVEIQDVRTLAIPPTLDTYGFMYRKYPLSFTNFASRQAVEQFYFPEVERLIKQEVDDVGQVFIFDWRLRNTLPESPPGTVLDFNDRTSFLRPAVHFHVDQSPAGVLNRVMLQLNDQAPTLLKNRVRVINIWRPIVEIIGDWALALCDGSTASPEDFIETDHIRRHYTGSSMYLQKKPGQKFYYLSRHGQEDVLFLKIFDSKTKGIKAPFCPHASFKLPYSEVDGEPRQSIEVRCLVFSSKEGNIPLGYHKRVKNKSAEYGDTEFDLNGH</sequence>
<comment type="similarity">
    <text evidence="1">Belongs to the asaB hydroxylase/desaturase family.</text>
</comment>
<keyword evidence="3" id="KW-1185">Reference proteome</keyword>
<evidence type="ECO:0000256" key="1">
    <source>
        <dbReference type="ARBA" id="ARBA00023604"/>
    </source>
</evidence>
<evidence type="ECO:0000313" key="3">
    <source>
        <dbReference type="Proteomes" id="UP000054321"/>
    </source>
</evidence>
<reference evidence="2 3" key="1">
    <citation type="submission" date="2014-04" db="EMBL/GenBank/DDBJ databases">
        <authorList>
            <consortium name="DOE Joint Genome Institute"/>
            <person name="Kuo A."/>
            <person name="Martino E."/>
            <person name="Perotto S."/>
            <person name="Kohler A."/>
            <person name="Nagy L.G."/>
            <person name="Floudas D."/>
            <person name="Copeland A."/>
            <person name="Barry K.W."/>
            <person name="Cichocki N."/>
            <person name="Veneault-Fourrey C."/>
            <person name="LaButti K."/>
            <person name="Lindquist E.A."/>
            <person name="Lipzen A."/>
            <person name="Lundell T."/>
            <person name="Morin E."/>
            <person name="Murat C."/>
            <person name="Sun H."/>
            <person name="Tunlid A."/>
            <person name="Henrissat B."/>
            <person name="Grigoriev I.V."/>
            <person name="Hibbett D.S."/>
            <person name="Martin F."/>
            <person name="Nordberg H.P."/>
            <person name="Cantor M.N."/>
            <person name="Hua S.X."/>
        </authorList>
    </citation>
    <scope>NUCLEOTIDE SEQUENCE [LARGE SCALE GENOMIC DNA]</scope>
    <source>
        <strain evidence="2 3">Zn</strain>
    </source>
</reference>
<evidence type="ECO:0000313" key="2">
    <source>
        <dbReference type="EMBL" id="KIM98636.1"/>
    </source>
</evidence>
<evidence type="ECO:0008006" key="4">
    <source>
        <dbReference type="Google" id="ProtNLM"/>
    </source>
</evidence>